<dbReference type="InterPro" id="IPR016181">
    <property type="entry name" value="Acyl_CoA_acyltransferase"/>
</dbReference>
<sequence>MPVTIETIRPQEIDASLRDAWCRLLAEQPQFASPFFHPAYAQQLAEVRPQVEVAVLNDGGRPVGFFPYERHKGNVARPLGIRLADFQGVVAAPDVEWSAAELLRGARLSLWHFDHLLPASKTFAPYVLESAPSPYLDLSAGYDEYVTERRKAGTAQITQSGRKRRKLQRERGTVEFRWHDPDDEAFEKLLEWKAAQRARTKTLDILQWDWVRTFLRELRNHEEPGFRGLMSTIRVEGELAAVHLGLATDRTFHYWFPTYDAAFYRYSPGVILLLEMARECAERGITRFDLGKGNDDYKNSFASAATEVATGAVDPAPLRRAARSGWHHLQAWIKQSPLKETARVPKRLIKRLQARISMGAAT</sequence>
<dbReference type="Gene3D" id="3.40.630.30">
    <property type="match status" value="1"/>
</dbReference>
<evidence type="ECO:0000259" key="1">
    <source>
        <dbReference type="Pfam" id="PF13480"/>
    </source>
</evidence>
<evidence type="ECO:0000313" key="2">
    <source>
        <dbReference type="EMBL" id="QDU40120.1"/>
    </source>
</evidence>
<dbReference type="AlphaFoldDB" id="A0A517ZCF3"/>
<dbReference type="InterPro" id="IPR038740">
    <property type="entry name" value="BioF2-like_GNAT_dom"/>
</dbReference>
<dbReference type="Proteomes" id="UP000320496">
    <property type="component" value="Chromosome"/>
</dbReference>
<feature type="domain" description="BioF2-like acetyltransferase" evidence="1">
    <location>
        <begin position="161"/>
        <end position="298"/>
    </location>
</feature>
<proteinExistence type="predicted"/>
<evidence type="ECO:0000313" key="3">
    <source>
        <dbReference type="Proteomes" id="UP000320496"/>
    </source>
</evidence>
<accession>A0A517ZCF3</accession>
<dbReference type="KEGG" id="mri:Mal4_44750"/>
<protein>
    <recommendedName>
        <fullName evidence="1">BioF2-like acetyltransferase domain-containing protein</fullName>
    </recommendedName>
</protein>
<keyword evidence="3" id="KW-1185">Reference proteome</keyword>
<dbReference type="EMBL" id="CP036275">
    <property type="protein sequence ID" value="QDU40120.1"/>
    <property type="molecule type" value="Genomic_DNA"/>
</dbReference>
<dbReference type="Pfam" id="PF13480">
    <property type="entry name" value="Acetyltransf_6"/>
    <property type="match status" value="1"/>
</dbReference>
<dbReference type="SUPFAM" id="SSF55729">
    <property type="entry name" value="Acyl-CoA N-acyltransferases (Nat)"/>
    <property type="match status" value="1"/>
</dbReference>
<reference evidence="2 3" key="1">
    <citation type="submission" date="2019-02" db="EMBL/GenBank/DDBJ databases">
        <title>Deep-cultivation of Planctomycetes and their phenomic and genomic characterization uncovers novel biology.</title>
        <authorList>
            <person name="Wiegand S."/>
            <person name="Jogler M."/>
            <person name="Boedeker C."/>
            <person name="Pinto D."/>
            <person name="Vollmers J."/>
            <person name="Rivas-Marin E."/>
            <person name="Kohn T."/>
            <person name="Peeters S.H."/>
            <person name="Heuer A."/>
            <person name="Rast P."/>
            <person name="Oberbeckmann S."/>
            <person name="Bunk B."/>
            <person name="Jeske O."/>
            <person name="Meyerdierks A."/>
            <person name="Storesund J.E."/>
            <person name="Kallscheuer N."/>
            <person name="Luecker S."/>
            <person name="Lage O.M."/>
            <person name="Pohl T."/>
            <person name="Merkel B.J."/>
            <person name="Hornburger P."/>
            <person name="Mueller R.-W."/>
            <person name="Bruemmer F."/>
            <person name="Labrenz M."/>
            <person name="Spormann A.M."/>
            <person name="Op den Camp H."/>
            <person name="Overmann J."/>
            <person name="Amann R."/>
            <person name="Jetten M.S.M."/>
            <person name="Mascher T."/>
            <person name="Medema M.H."/>
            <person name="Devos D.P."/>
            <person name="Kaster A.-K."/>
            <person name="Ovreas L."/>
            <person name="Rohde M."/>
            <person name="Galperin M.Y."/>
            <person name="Jogler C."/>
        </authorList>
    </citation>
    <scope>NUCLEOTIDE SEQUENCE [LARGE SCALE GENOMIC DNA]</scope>
    <source>
        <strain evidence="2 3">Mal4</strain>
    </source>
</reference>
<name>A0A517ZCF3_9PLAN</name>
<organism evidence="2 3">
    <name type="scientific">Maioricimonas rarisocia</name>
    <dbReference type="NCBI Taxonomy" id="2528026"/>
    <lineage>
        <taxon>Bacteria</taxon>
        <taxon>Pseudomonadati</taxon>
        <taxon>Planctomycetota</taxon>
        <taxon>Planctomycetia</taxon>
        <taxon>Planctomycetales</taxon>
        <taxon>Planctomycetaceae</taxon>
        <taxon>Maioricimonas</taxon>
    </lineage>
</organism>
<gene>
    <name evidence="2" type="ORF">Mal4_44750</name>
</gene>
<dbReference type="RefSeq" id="WP_197443679.1">
    <property type="nucleotide sequence ID" value="NZ_CP036275.1"/>
</dbReference>